<reference evidence="1" key="3">
    <citation type="submission" date="2021-05" db="UniProtKB">
        <authorList>
            <consortium name="EnsemblPlants"/>
        </authorList>
    </citation>
    <scope>IDENTIFICATION</scope>
    <source>
        <strain evidence="1">cv. B73</strain>
    </source>
</reference>
<sequence length="192" mass="20807">MLGTSFGSSAKGTGLKALEFALSICDSVDMYGFTVDPGYKEWTRYFSEVRKGHAPLHGRAYYQMMECLGLVKIHSPMRGGPGRTVRWLPTKATIEAARVASEKLLKRPGAESDDPLGTCTMIKKHKKGKAPNRSGLRDAAMKHLEDMKERLHRAVHLQIGDLMVVANTGDSRVVLGTASDNGAVTPSSSSST</sequence>
<dbReference type="InParanoid" id="A0A804LIH0"/>
<accession>A0A804LIH0</accession>
<proteinExistence type="predicted"/>
<dbReference type="Gene3D" id="3.90.1480.20">
    <property type="entry name" value="Glycosyl transferase family 29"/>
    <property type="match status" value="1"/>
</dbReference>
<protein>
    <submittedName>
        <fullName evidence="1">Uncharacterized protein</fullName>
    </submittedName>
</protein>
<name>A0A804LIH0_MAIZE</name>
<keyword evidence="2" id="KW-1185">Reference proteome</keyword>
<dbReference type="PANTHER" id="PTHR47379:SF3">
    <property type="entry name" value="SIALYLTRANSFERASE-LIKE PROTEIN 2"/>
    <property type="match status" value="1"/>
</dbReference>
<evidence type="ECO:0000313" key="1">
    <source>
        <dbReference type="EnsemblPlants" id="Zm00001eb013310_P001"/>
    </source>
</evidence>
<dbReference type="AlphaFoldDB" id="A0A804LIH0"/>
<reference evidence="2" key="1">
    <citation type="submission" date="2015-12" db="EMBL/GenBank/DDBJ databases">
        <title>Update maize B73 reference genome by single molecule sequencing technologies.</title>
        <authorList>
            <consortium name="Maize Genome Sequencing Project"/>
            <person name="Ware D."/>
        </authorList>
    </citation>
    <scope>NUCLEOTIDE SEQUENCE [LARGE SCALE GENOMIC DNA]</scope>
    <source>
        <strain evidence="2">cv. B73</strain>
    </source>
</reference>
<dbReference type="EnsemblPlants" id="Zm00001eb013310_T001">
    <property type="protein sequence ID" value="Zm00001eb013310_P001"/>
    <property type="gene ID" value="Zm00001eb013310"/>
</dbReference>
<organism evidence="1 2">
    <name type="scientific">Zea mays</name>
    <name type="common">Maize</name>
    <dbReference type="NCBI Taxonomy" id="4577"/>
    <lineage>
        <taxon>Eukaryota</taxon>
        <taxon>Viridiplantae</taxon>
        <taxon>Streptophyta</taxon>
        <taxon>Embryophyta</taxon>
        <taxon>Tracheophyta</taxon>
        <taxon>Spermatophyta</taxon>
        <taxon>Magnoliopsida</taxon>
        <taxon>Liliopsida</taxon>
        <taxon>Poales</taxon>
        <taxon>Poaceae</taxon>
        <taxon>PACMAD clade</taxon>
        <taxon>Panicoideae</taxon>
        <taxon>Andropogonodae</taxon>
        <taxon>Andropogoneae</taxon>
        <taxon>Tripsacinae</taxon>
        <taxon>Zea</taxon>
    </lineage>
</organism>
<reference evidence="1" key="2">
    <citation type="submission" date="2019-07" db="EMBL/GenBank/DDBJ databases">
        <authorList>
            <person name="Seetharam A."/>
            <person name="Woodhouse M."/>
            <person name="Cannon E."/>
        </authorList>
    </citation>
    <scope>NUCLEOTIDE SEQUENCE [LARGE SCALE GENOMIC DNA]</scope>
    <source>
        <strain evidence="1">cv. B73</strain>
    </source>
</reference>
<dbReference type="PANTHER" id="PTHR47379">
    <property type="entry name" value="SIALYLTRANSFERASE-LIKE PROTEIN 2"/>
    <property type="match status" value="1"/>
</dbReference>
<dbReference type="Proteomes" id="UP000007305">
    <property type="component" value="Chromosome 1"/>
</dbReference>
<dbReference type="Gramene" id="Zm00001eb013310_T001">
    <property type="protein sequence ID" value="Zm00001eb013310_P001"/>
    <property type="gene ID" value="Zm00001eb013310"/>
</dbReference>
<dbReference type="FunCoup" id="A0A804LIH0">
    <property type="interactions" value="468"/>
</dbReference>
<evidence type="ECO:0000313" key="2">
    <source>
        <dbReference type="Proteomes" id="UP000007305"/>
    </source>
</evidence>
<dbReference type="InterPro" id="IPR038578">
    <property type="entry name" value="GT29-like_sf"/>
</dbReference>